<accession>A0A0F9AZ43</accession>
<name>A0A0F9AZ43_9ZZZZ</name>
<dbReference type="EMBL" id="LAZR01040276">
    <property type="protein sequence ID" value="KKL14894.1"/>
    <property type="molecule type" value="Genomic_DNA"/>
</dbReference>
<dbReference type="AlphaFoldDB" id="A0A0F9AZ43"/>
<protein>
    <submittedName>
        <fullName evidence="1">Uncharacterized protein</fullName>
    </submittedName>
</protein>
<reference evidence="1" key="1">
    <citation type="journal article" date="2015" name="Nature">
        <title>Complex archaea that bridge the gap between prokaryotes and eukaryotes.</title>
        <authorList>
            <person name="Spang A."/>
            <person name="Saw J.H."/>
            <person name="Jorgensen S.L."/>
            <person name="Zaremba-Niedzwiedzka K."/>
            <person name="Martijn J."/>
            <person name="Lind A.E."/>
            <person name="van Eijk R."/>
            <person name="Schleper C."/>
            <person name="Guy L."/>
            <person name="Ettema T.J."/>
        </authorList>
    </citation>
    <scope>NUCLEOTIDE SEQUENCE</scope>
</reference>
<organism evidence="1">
    <name type="scientific">marine sediment metagenome</name>
    <dbReference type="NCBI Taxonomy" id="412755"/>
    <lineage>
        <taxon>unclassified sequences</taxon>
        <taxon>metagenomes</taxon>
        <taxon>ecological metagenomes</taxon>
    </lineage>
</organism>
<feature type="non-terminal residue" evidence="1">
    <location>
        <position position="42"/>
    </location>
</feature>
<comment type="caution">
    <text evidence="1">The sequence shown here is derived from an EMBL/GenBank/DDBJ whole genome shotgun (WGS) entry which is preliminary data.</text>
</comment>
<evidence type="ECO:0000313" key="1">
    <source>
        <dbReference type="EMBL" id="KKL14894.1"/>
    </source>
</evidence>
<gene>
    <name evidence="1" type="ORF">LCGC14_2511120</name>
</gene>
<proteinExistence type="predicted"/>
<sequence>MLERAREWLSWRMLPAGMKQLADDDMSGSFMQNILEGSRFSG</sequence>